<gene>
    <name evidence="2" type="ORF">EYF80_042866</name>
</gene>
<dbReference type="OrthoDB" id="10494254at2759"/>
<feature type="compositionally biased region" description="Basic and acidic residues" evidence="1">
    <location>
        <begin position="27"/>
        <end position="37"/>
    </location>
</feature>
<evidence type="ECO:0000313" key="3">
    <source>
        <dbReference type="Proteomes" id="UP000314294"/>
    </source>
</evidence>
<organism evidence="2 3">
    <name type="scientific">Liparis tanakae</name>
    <name type="common">Tanaka's snailfish</name>
    <dbReference type="NCBI Taxonomy" id="230148"/>
    <lineage>
        <taxon>Eukaryota</taxon>
        <taxon>Metazoa</taxon>
        <taxon>Chordata</taxon>
        <taxon>Craniata</taxon>
        <taxon>Vertebrata</taxon>
        <taxon>Euteleostomi</taxon>
        <taxon>Actinopterygii</taxon>
        <taxon>Neopterygii</taxon>
        <taxon>Teleostei</taxon>
        <taxon>Neoteleostei</taxon>
        <taxon>Acanthomorphata</taxon>
        <taxon>Eupercaria</taxon>
        <taxon>Perciformes</taxon>
        <taxon>Cottioidei</taxon>
        <taxon>Cottales</taxon>
        <taxon>Liparidae</taxon>
        <taxon>Liparis</taxon>
    </lineage>
</organism>
<dbReference type="Proteomes" id="UP000314294">
    <property type="component" value="Unassembled WGS sequence"/>
</dbReference>
<keyword evidence="3" id="KW-1185">Reference proteome</keyword>
<feature type="region of interest" description="Disordered" evidence="1">
    <location>
        <begin position="1"/>
        <end position="61"/>
    </location>
</feature>
<protein>
    <submittedName>
        <fullName evidence="2">Uncharacterized protein</fullName>
    </submittedName>
</protein>
<proteinExistence type="predicted"/>
<evidence type="ECO:0000313" key="2">
    <source>
        <dbReference type="EMBL" id="TNN46950.1"/>
    </source>
</evidence>
<comment type="caution">
    <text evidence="2">The sequence shown here is derived from an EMBL/GenBank/DDBJ whole genome shotgun (WGS) entry which is preliminary data.</text>
</comment>
<dbReference type="EMBL" id="SRLO01000766">
    <property type="protein sequence ID" value="TNN46950.1"/>
    <property type="molecule type" value="Genomic_DNA"/>
</dbReference>
<reference evidence="2 3" key="1">
    <citation type="submission" date="2019-03" db="EMBL/GenBank/DDBJ databases">
        <title>First draft genome of Liparis tanakae, snailfish: a comprehensive survey of snailfish specific genes.</title>
        <authorList>
            <person name="Kim W."/>
            <person name="Song I."/>
            <person name="Jeong J.-H."/>
            <person name="Kim D."/>
            <person name="Kim S."/>
            <person name="Ryu S."/>
            <person name="Song J.Y."/>
            <person name="Lee S.K."/>
        </authorList>
    </citation>
    <scope>NUCLEOTIDE SEQUENCE [LARGE SCALE GENOMIC DNA]</scope>
    <source>
        <tissue evidence="2">Muscle</tissue>
    </source>
</reference>
<accession>A0A4Z2G1B4</accession>
<evidence type="ECO:0000256" key="1">
    <source>
        <dbReference type="SAM" id="MobiDB-lite"/>
    </source>
</evidence>
<name>A0A4Z2G1B4_9TELE</name>
<sequence>MAEAPHRPSLPEYEEEEDEQQSGAEATKARDGSEKPKPSGHTRLTRPLGALKSMSIVDPEDDCPDMIVYRKICR</sequence>
<dbReference type="AlphaFoldDB" id="A0A4Z2G1B4"/>